<gene>
    <name evidence="2" type="ORF">AOE01nite_35850</name>
</gene>
<dbReference type="RefSeq" id="WP_146893046.1">
    <property type="nucleotide sequence ID" value="NZ_BJYG01000100.1"/>
</dbReference>
<keyword evidence="3" id="KW-1185">Reference proteome</keyword>
<feature type="domain" description="HEPN AbiU2-like" evidence="1">
    <location>
        <begin position="84"/>
        <end position="232"/>
    </location>
</feature>
<organism evidence="2 3">
    <name type="scientific">Acetobacter oeni</name>
    <dbReference type="NCBI Taxonomy" id="304077"/>
    <lineage>
        <taxon>Bacteria</taxon>
        <taxon>Pseudomonadati</taxon>
        <taxon>Pseudomonadota</taxon>
        <taxon>Alphaproteobacteria</taxon>
        <taxon>Acetobacterales</taxon>
        <taxon>Acetobacteraceae</taxon>
        <taxon>Acetobacter</taxon>
    </lineage>
</organism>
<dbReference type="EMBL" id="BJYG01000100">
    <property type="protein sequence ID" value="GEN65361.1"/>
    <property type="molecule type" value="Genomic_DNA"/>
</dbReference>
<accession>A0A511XQW7</accession>
<proteinExistence type="predicted"/>
<dbReference type="InterPro" id="IPR040704">
    <property type="entry name" value="HEPN_AbiU2"/>
</dbReference>
<reference evidence="2 3" key="1">
    <citation type="submission" date="2019-07" db="EMBL/GenBank/DDBJ databases">
        <title>Whole genome shotgun sequence of Acetobacter oeni NBRC 105207.</title>
        <authorList>
            <person name="Hosoyama A."/>
            <person name="Uohara A."/>
            <person name="Ohji S."/>
            <person name="Ichikawa N."/>
        </authorList>
    </citation>
    <scope>NUCLEOTIDE SEQUENCE [LARGE SCALE GENOMIC DNA]</scope>
    <source>
        <strain evidence="2 3">NBRC 105207</strain>
    </source>
</reference>
<evidence type="ECO:0000313" key="3">
    <source>
        <dbReference type="Proteomes" id="UP000321746"/>
    </source>
</evidence>
<dbReference type="AlphaFoldDB" id="A0A511XQW7"/>
<evidence type="ECO:0000313" key="2">
    <source>
        <dbReference type="EMBL" id="GEN65361.1"/>
    </source>
</evidence>
<comment type="caution">
    <text evidence="2">The sequence shown here is derived from an EMBL/GenBank/DDBJ whole genome shotgun (WGS) entry which is preliminary data.</text>
</comment>
<dbReference type="Proteomes" id="UP000321746">
    <property type="component" value="Unassembled WGS sequence"/>
</dbReference>
<protein>
    <recommendedName>
        <fullName evidence="1">HEPN AbiU2-like domain-containing protein</fullName>
    </recommendedName>
</protein>
<sequence>MRAGELPECGVAYRVPSFVPVSTGWPVFLDGVTDPKITTLVRTEERAACETMTALHQFDLLVALAPRSQYWPHACPGDLWGGIETVRQTLRRMLVISLTGLFEPKLKSGGGSLHQVMYLAGKPQISDLLLKRHQVFGDEHLAQVERARESLSDWVERLEQSPFAESFRGLRKIRDKQVAHFDADADAADAVQLHDDLTMLMETALSIVTSAHVWVLQKRLDFGEIRRRSRAQASTVAAAVTGHVTAPAQDAVS</sequence>
<dbReference type="Pfam" id="PF18734">
    <property type="entry name" value="HEPN_AbiU2"/>
    <property type="match status" value="1"/>
</dbReference>
<name>A0A511XQW7_9PROT</name>
<evidence type="ECO:0000259" key="1">
    <source>
        <dbReference type="Pfam" id="PF18734"/>
    </source>
</evidence>